<name>A0A410P2W3_VELA1</name>
<dbReference type="CDD" id="cd16295">
    <property type="entry name" value="TTHA0252-CPSF-like_MBL-fold"/>
    <property type="match status" value="1"/>
</dbReference>
<dbReference type="EMBL" id="CP019384">
    <property type="protein sequence ID" value="QAT16486.1"/>
    <property type="molecule type" value="Genomic_DNA"/>
</dbReference>
<dbReference type="GO" id="GO:0016787">
    <property type="term" value="F:hydrolase activity"/>
    <property type="evidence" value="ECO:0007669"/>
    <property type="project" value="UniProtKB-KW"/>
</dbReference>
<dbReference type="InterPro" id="IPR022712">
    <property type="entry name" value="Beta_Casp"/>
</dbReference>
<feature type="domain" description="Metallo-beta-lactamase" evidence="2">
    <location>
        <begin position="23"/>
        <end position="265"/>
    </location>
</feature>
<gene>
    <name evidence="4" type="ORF">BU251_01455</name>
</gene>
<dbReference type="Gene3D" id="3.60.15.10">
    <property type="entry name" value="Ribonuclease Z/Hydroxyacylglutathione hydrolase-like"/>
    <property type="match status" value="1"/>
</dbReference>
<dbReference type="Gene3D" id="3.40.50.10890">
    <property type="match status" value="1"/>
</dbReference>
<dbReference type="InterPro" id="IPR001279">
    <property type="entry name" value="Metallo-B-lactamas"/>
</dbReference>
<sequence>MKKNKCVWPQVRLKFLGGVRTVTGSSHLLTTPKSQVLIDAGLFYGHRDEFYKVNTTFSCHLSKVSAVALSHAHIDHCGNIPTLLKHGLRSKIYTTSATRDLCKQMLADSARVQEEDFRYLRKIGRGSGGRGPRNAPPFRGPLYTEREALRALGKFRPLHYGQRFQVTHDVTLTFYDAGHILGASVILIEVRMGRKAVRLGYAVDLGRKNLPMLNDPTVLRDLDYLVLESTYGGRMHAPISEAKEKLRETITKTVARKGKIIIPAFALERTQEVLYYISELLKERAIPEIPIYVDSPLATRITEVFRNNVHYMDPKAKNMIRKEHSPFDFVHLHYVQGQEESKSLNNDKRPMIILAGSGMCEAGRVLHHLKNNITESRNTVLVVGYMAKNTLGKRIVDRERMVRIYGLEYELNAEVVVINALSGHADSNDLLHYAQECSPFKKVFLVHGDEEQTKSLYDRLCEYNLNPYMPQKDEEVVLYEE</sequence>
<evidence type="ECO:0000259" key="2">
    <source>
        <dbReference type="SMART" id="SM00849"/>
    </source>
</evidence>
<dbReference type="InterPro" id="IPR011108">
    <property type="entry name" value="RMMBL"/>
</dbReference>
<proteinExistence type="predicted"/>
<dbReference type="SUPFAM" id="SSF56281">
    <property type="entry name" value="Metallo-hydrolase/oxidoreductase"/>
    <property type="match status" value="1"/>
</dbReference>
<dbReference type="InterPro" id="IPR036866">
    <property type="entry name" value="RibonucZ/Hydroxyglut_hydro"/>
</dbReference>
<feature type="domain" description="Beta-Casp" evidence="3">
    <location>
        <begin position="270"/>
        <end position="395"/>
    </location>
</feature>
<dbReference type="Pfam" id="PF16661">
    <property type="entry name" value="Lactamase_B_6"/>
    <property type="match status" value="1"/>
</dbReference>
<dbReference type="PANTHER" id="PTHR11203:SF37">
    <property type="entry name" value="INTEGRATOR COMPLEX SUBUNIT 11"/>
    <property type="match status" value="1"/>
</dbReference>
<dbReference type="KEGG" id="vai:BU251_01455"/>
<evidence type="ECO:0000259" key="3">
    <source>
        <dbReference type="SMART" id="SM01027"/>
    </source>
</evidence>
<dbReference type="Proteomes" id="UP000287243">
    <property type="component" value="Chromosome"/>
</dbReference>
<reference evidence="4 5" key="1">
    <citation type="submission" date="2017-01" db="EMBL/GenBank/DDBJ databases">
        <title>First insights into the biology of 'candidatus Vampirococcus archaeovorus'.</title>
        <authorList>
            <person name="Kizina J."/>
            <person name="Jordan S."/>
            <person name="Stueber K."/>
            <person name="Reinhardt R."/>
            <person name="Harder J."/>
        </authorList>
    </citation>
    <scope>NUCLEOTIDE SEQUENCE [LARGE SCALE GENOMIC DNA]</scope>
    <source>
        <strain evidence="4 5">LiM</strain>
    </source>
</reference>
<dbReference type="Pfam" id="PF07521">
    <property type="entry name" value="RMMBL"/>
    <property type="match status" value="1"/>
</dbReference>
<dbReference type="SMART" id="SM00849">
    <property type="entry name" value="Lactamase_B"/>
    <property type="match status" value="1"/>
</dbReference>
<accession>A0A410P2W3</accession>
<protein>
    <submittedName>
        <fullName evidence="4">Ribonuclease TTHA0252</fullName>
    </submittedName>
</protein>
<keyword evidence="5" id="KW-1185">Reference proteome</keyword>
<dbReference type="OrthoDB" id="9803916at2"/>
<dbReference type="Pfam" id="PF10996">
    <property type="entry name" value="Beta-Casp"/>
    <property type="match status" value="1"/>
</dbReference>
<dbReference type="RefSeq" id="WP_128699124.1">
    <property type="nucleotide sequence ID" value="NZ_CP019384.1"/>
</dbReference>
<evidence type="ECO:0000256" key="1">
    <source>
        <dbReference type="ARBA" id="ARBA00022801"/>
    </source>
</evidence>
<evidence type="ECO:0000313" key="4">
    <source>
        <dbReference type="EMBL" id="QAT16486.1"/>
    </source>
</evidence>
<keyword evidence="1" id="KW-0378">Hydrolase</keyword>
<dbReference type="SMART" id="SM01027">
    <property type="entry name" value="Beta-Casp"/>
    <property type="match status" value="1"/>
</dbReference>
<dbReference type="PANTHER" id="PTHR11203">
    <property type="entry name" value="CLEAVAGE AND POLYADENYLATION SPECIFICITY FACTOR FAMILY MEMBER"/>
    <property type="match status" value="1"/>
</dbReference>
<evidence type="ECO:0000313" key="5">
    <source>
        <dbReference type="Proteomes" id="UP000287243"/>
    </source>
</evidence>
<dbReference type="InterPro" id="IPR050698">
    <property type="entry name" value="MBL"/>
</dbReference>
<dbReference type="AlphaFoldDB" id="A0A410P2W3"/>
<dbReference type="GO" id="GO:0004521">
    <property type="term" value="F:RNA endonuclease activity"/>
    <property type="evidence" value="ECO:0007669"/>
    <property type="project" value="TreeGrafter"/>
</dbReference>
<organism evidence="4 5">
    <name type="scientific">Velamenicoccus archaeovorus</name>
    <dbReference type="NCBI Taxonomy" id="1930593"/>
    <lineage>
        <taxon>Bacteria</taxon>
        <taxon>Pseudomonadati</taxon>
        <taxon>Candidatus Omnitrophota</taxon>
        <taxon>Candidatus Velamenicoccus</taxon>
    </lineage>
</organism>